<dbReference type="InterPro" id="IPR044068">
    <property type="entry name" value="CB"/>
</dbReference>
<dbReference type="Gene3D" id="1.10.443.10">
    <property type="entry name" value="Intergrase catalytic core"/>
    <property type="match status" value="1"/>
</dbReference>
<protein>
    <submittedName>
        <fullName evidence="7">Phage integrase family protein</fullName>
    </submittedName>
</protein>
<dbReference type="GO" id="GO:0015074">
    <property type="term" value="P:DNA integration"/>
    <property type="evidence" value="ECO:0007669"/>
    <property type="project" value="UniProtKB-KW"/>
</dbReference>
<proteinExistence type="inferred from homology"/>
<gene>
    <name evidence="7" type="ORF">SAMN05444168_3344</name>
</gene>
<evidence type="ECO:0000313" key="7">
    <source>
        <dbReference type="EMBL" id="SIO19870.1"/>
    </source>
</evidence>
<name>A0A1N6HJD3_9BURK</name>
<dbReference type="InterPro" id="IPR010998">
    <property type="entry name" value="Integrase_recombinase_N"/>
</dbReference>
<evidence type="ECO:0000256" key="5">
    <source>
        <dbReference type="PROSITE-ProRule" id="PRU01248"/>
    </source>
</evidence>
<feature type="domain" description="Core-binding (CB)" evidence="6">
    <location>
        <begin position="189"/>
        <end position="268"/>
    </location>
</feature>
<reference evidence="7 8" key="1">
    <citation type="submission" date="2016-11" db="EMBL/GenBank/DDBJ databases">
        <authorList>
            <person name="Jaros S."/>
            <person name="Januszkiewicz K."/>
            <person name="Wedrychowicz H."/>
        </authorList>
    </citation>
    <scope>NUCLEOTIDE SEQUENCE [LARGE SCALE GENOMIC DNA]</scope>
    <source>
        <strain evidence="7 8">GAS86</strain>
    </source>
</reference>
<dbReference type="Proteomes" id="UP000184693">
    <property type="component" value="Unassembled WGS sequence"/>
</dbReference>
<evidence type="ECO:0000313" key="8">
    <source>
        <dbReference type="Proteomes" id="UP000184693"/>
    </source>
</evidence>
<accession>A0A1N6HJD3</accession>
<dbReference type="GO" id="GO:0003677">
    <property type="term" value="F:DNA binding"/>
    <property type="evidence" value="ECO:0007669"/>
    <property type="project" value="UniProtKB-UniRule"/>
</dbReference>
<dbReference type="PROSITE" id="PS51900">
    <property type="entry name" value="CB"/>
    <property type="match status" value="1"/>
</dbReference>
<dbReference type="PANTHER" id="PTHR30349">
    <property type="entry name" value="PHAGE INTEGRASE-RELATED"/>
    <property type="match status" value="1"/>
</dbReference>
<evidence type="ECO:0000259" key="6">
    <source>
        <dbReference type="PROSITE" id="PS51900"/>
    </source>
</evidence>
<keyword evidence="3 5" id="KW-0238">DNA-binding</keyword>
<dbReference type="CDD" id="cd01184">
    <property type="entry name" value="INT_C_like_1"/>
    <property type="match status" value="1"/>
</dbReference>
<organism evidence="7 8">
    <name type="scientific">Paraburkholderia phenazinium</name>
    <dbReference type="NCBI Taxonomy" id="60549"/>
    <lineage>
        <taxon>Bacteria</taxon>
        <taxon>Pseudomonadati</taxon>
        <taxon>Pseudomonadota</taxon>
        <taxon>Betaproteobacteria</taxon>
        <taxon>Burkholderiales</taxon>
        <taxon>Burkholderiaceae</taxon>
        <taxon>Paraburkholderia</taxon>
    </lineage>
</organism>
<evidence type="ECO:0000256" key="4">
    <source>
        <dbReference type="ARBA" id="ARBA00023172"/>
    </source>
</evidence>
<comment type="similarity">
    <text evidence="1">Belongs to the 'phage' integrase family.</text>
</comment>
<dbReference type="SUPFAM" id="SSF56349">
    <property type="entry name" value="DNA breaking-rejoining enzymes"/>
    <property type="match status" value="1"/>
</dbReference>
<sequence length="513" mass="57661">MCTHLSKRGSVYYFRRKIPLDLIAYYDGKKEVMQSLRTSDKREAEKLAREEGVRLDREFAQLRQLGNNDDASAAVSGPQPPAVPVKAIDVDYSARRYLAYLRRVRDEAAAKGEAALEVFMDWRRLQLAEHEDILQGKAEPLQPVAYHEAHRNALRAFLLGDGSVIEFGRHARPPHDVPARSHRSASAGIDLPDLINKWAAEKQPKPKTVSRTRSIAMDFAKRVGVSRTDQITRRHVLQFKDALLAYGESPANINIKLPMLGVIFNYACDNDIMPVNPAAKIRVADKRRAKDKRREFDTSALNAIFTSPVYTKDYRPIAGAGEAAYWLPLLALFTGARIEELAQLRPEDVYEEDYADGQGAECRAWVLRITGNLSEGQDIKTESSERRVPLHAELLRLGLVKYAQAAKGRARIFDKLKPDADGKESGNYSKWFSRYLRGHCKVTDERMVFHSFRHTFKHLARLARLAGIAAEVHSALTGHVTGDVADNYGGLSYPLAPLVQAISRYRVPGVTLY</sequence>
<keyword evidence="4" id="KW-0233">DNA recombination</keyword>
<dbReference type="EMBL" id="FSRM01000001">
    <property type="protein sequence ID" value="SIO19870.1"/>
    <property type="molecule type" value="Genomic_DNA"/>
</dbReference>
<dbReference type="PANTHER" id="PTHR30349:SF41">
    <property type="entry name" value="INTEGRASE_RECOMBINASE PROTEIN MJ0367-RELATED"/>
    <property type="match status" value="1"/>
</dbReference>
<dbReference type="GO" id="GO:0006310">
    <property type="term" value="P:DNA recombination"/>
    <property type="evidence" value="ECO:0007669"/>
    <property type="project" value="UniProtKB-KW"/>
</dbReference>
<dbReference type="InterPro" id="IPR013762">
    <property type="entry name" value="Integrase-like_cat_sf"/>
</dbReference>
<keyword evidence="2" id="KW-0229">DNA integration</keyword>
<dbReference type="Gene3D" id="1.10.150.130">
    <property type="match status" value="1"/>
</dbReference>
<dbReference type="InterPro" id="IPR046668">
    <property type="entry name" value="DUF6538"/>
</dbReference>
<evidence type="ECO:0000256" key="1">
    <source>
        <dbReference type="ARBA" id="ARBA00008857"/>
    </source>
</evidence>
<dbReference type="RefSeq" id="WP_074265247.1">
    <property type="nucleotide sequence ID" value="NZ_FSRM01000001.1"/>
</dbReference>
<evidence type="ECO:0000256" key="3">
    <source>
        <dbReference type="ARBA" id="ARBA00023125"/>
    </source>
</evidence>
<dbReference type="AlphaFoldDB" id="A0A1N6HJD3"/>
<dbReference type="InterPro" id="IPR011010">
    <property type="entry name" value="DNA_brk_join_enz"/>
</dbReference>
<dbReference type="Pfam" id="PF20172">
    <property type="entry name" value="DUF6538"/>
    <property type="match status" value="1"/>
</dbReference>
<dbReference type="InterPro" id="IPR050090">
    <property type="entry name" value="Tyrosine_recombinase_XerCD"/>
</dbReference>
<evidence type="ECO:0000256" key="2">
    <source>
        <dbReference type="ARBA" id="ARBA00022908"/>
    </source>
</evidence>